<organism evidence="2 3">
    <name type="scientific">Fundicoccus ignavus</name>
    <dbReference type="NCBI Taxonomy" id="2664442"/>
    <lineage>
        <taxon>Bacteria</taxon>
        <taxon>Bacillati</taxon>
        <taxon>Bacillota</taxon>
        <taxon>Bacilli</taxon>
        <taxon>Lactobacillales</taxon>
        <taxon>Aerococcaceae</taxon>
        <taxon>Fundicoccus</taxon>
    </lineage>
</organism>
<sequence>MAFIPIIPELEFFLGSISGEQTYPVTYFWFIPYTQTPVIWVVLMTVAGFVTSSLVYDDLKQGYIQFMIYRTGLKQYLLLRLVTTIILAMVFSLIANLLILMLLGIWFPFGLDDPDMLSYFVADFSFEEAISLASPLWFYISQLLVLSLHTAWYAVLVVGVSVRIKQSLLLKLLPVFVYSLLNSFEVMKWLPVALNPSKVFSNRAYLERILTNYSSGIDMLFNSLLYRLLFLLLLVIGAYSGMLLYLEKNYRIRKGV</sequence>
<reference evidence="2 3" key="1">
    <citation type="submission" date="2019-11" db="EMBL/GenBank/DDBJ databases">
        <title>Characterisation of Fundicoccus ignavus gen. nov. sp. nov., a novel genus of the family Aerococcaceae from bulk tank milk.</title>
        <authorList>
            <person name="Siebert A."/>
            <person name="Huptas C."/>
            <person name="Wenning M."/>
            <person name="Scherer S."/>
            <person name="Doll E.V."/>
        </authorList>
    </citation>
    <scope>NUCLEOTIDE SEQUENCE [LARGE SCALE GENOMIC DNA]</scope>
    <source>
        <strain evidence="2 3">DSM 109652</strain>
    </source>
</reference>
<dbReference type="AlphaFoldDB" id="A0A844C4V1"/>
<evidence type="ECO:0000256" key="1">
    <source>
        <dbReference type="SAM" id="Phobius"/>
    </source>
</evidence>
<proteinExistence type="predicted"/>
<evidence type="ECO:0000313" key="3">
    <source>
        <dbReference type="Proteomes" id="UP000440066"/>
    </source>
</evidence>
<feature type="transmembrane region" description="Helical" evidence="1">
    <location>
        <begin position="168"/>
        <end position="190"/>
    </location>
</feature>
<keyword evidence="1" id="KW-1133">Transmembrane helix</keyword>
<comment type="caution">
    <text evidence="2">The sequence shown here is derived from an EMBL/GenBank/DDBJ whole genome shotgun (WGS) entry which is preliminary data.</text>
</comment>
<feature type="transmembrane region" description="Helical" evidence="1">
    <location>
        <begin position="77"/>
        <end position="107"/>
    </location>
</feature>
<keyword evidence="1" id="KW-0472">Membrane</keyword>
<feature type="transmembrane region" description="Helical" evidence="1">
    <location>
        <begin position="136"/>
        <end position="156"/>
    </location>
</feature>
<name>A0A844C4V1_9LACT</name>
<protein>
    <submittedName>
        <fullName evidence="2">Uncharacterized protein</fullName>
    </submittedName>
</protein>
<feature type="transmembrane region" description="Helical" evidence="1">
    <location>
        <begin position="224"/>
        <end position="246"/>
    </location>
</feature>
<dbReference type="EMBL" id="WJQT01000001">
    <property type="protein sequence ID" value="MRJ46076.1"/>
    <property type="molecule type" value="Genomic_DNA"/>
</dbReference>
<accession>A0A844C4V1</accession>
<gene>
    <name evidence="2" type="ORF">GF867_00610</name>
</gene>
<keyword evidence="1" id="KW-0812">Transmembrane</keyword>
<feature type="transmembrane region" description="Helical" evidence="1">
    <location>
        <begin position="38"/>
        <end position="56"/>
    </location>
</feature>
<dbReference type="Proteomes" id="UP000440066">
    <property type="component" value="Unassembled WGS sequence"/>
</dbReference>
<evidence type="ECO:0000313" key="2">
    <source>
        <dbReference type="EMBL" id="MRJ46076.1"/>
    </source>
</evidence>